<dbReference type="InterPro" id="IPR052043">
    <property type="entry name" value="PolySaccharide_Degr_Enz"/>
</dbReference>
<dbReference type="KEGG" id="pri:PRIO_5327"/>
<name>A0A0E4CYR6_9BACL</name>
<dbReference type="SUPFAM" id="SSF48208">
    <property type="entry name" value="Six-hairpin glycosidases"/>
    <property type="match status" value="1"/>
</dbReference>
<proteinExistence type="predicted"/>
<evidence type="ECO:0000313" key="3">
    <source>
        <dbReference type="Proteomes" id="UP000033163"/>
    </source>
</evidence>
<dbReference type="PANTHER" id="PTHR33886">
    <property type="entry name" value="UNSATURATED RHAMNOGALACTURONAN HYDROLASE (EUROFUNG)"/>
    <property type="match status" value="1"/>
</dbReference>
<dbReference type="Proteomes" id="UP000033163">
    <property type="component" value="Chromosome I"/>
</dbReference>
<dbReference type="InterPro" id="IPR008928">
    <property type="entry name" value="6-hairpin_glycosidase_sf"/>
</dbReference>
<dbReference type="GO" id="GO:0005975">
    <property type="term" value="P:carbohydrate metabolic process"/>
    <property type="evidence" value="ECO:0007669"/>
    <property type="project" value="InterPro"/>
</dbReference>
<gene>
    <name evidence="2" type="ORF">PRIO_5327</name>
</gene>
<evidence type="ECO:0000256" key="1">
    <source>
        <dbReference type="ARBA" id="ARBA00022801"/>
    </source>
</evidence>
<accession>A0A0E4CYR6</accession>
<protein>
    <submittedName>
        <fullName evidence="2">Glycosyl hydrolase family protein</fullName>
    </submittedName>
</protein>
<dbReference type="RefSeq" id="WP_020426630.1">
    <property type="nucleotide sequence ID" value="NZ_AGBD01000187.1"/>
</dbReference>
<sequence length="349" mass="38897">MKLQTVANRVWKEMTGKHDNNWGMNIENWDWVPGVGVIALLEYYESSGDPEVLVFLTEWVARNKHKAEETRVINSIAPYAVFPALYRLTGDEWLKEEAVRIADWLLKEAPKTREQALEHTVTEKADFSEQVWADTIFMAVLFLARTAKLVENKSYAEEALKQVLIHLRLLNDKEHHVLFHGWNCNSGDHMSGARWTRANAWIAAGVPLIVKEIAPLIAIPDELGQRYGCLLAGLVSFQQKDGLWSTVMDQPGFYREISGSAGIAYGLQIAMEQGLVDASPVYESAAERALQAILPYISEAGVVDGVSGGTPVMDSVEAYNRIPVYPALYGQGLVLMLLAKAPGRKESQE</sequence>
<keyword evidence="1 2" id="KW-0378">Hydrolase</keyword>
<dbReference type="HOGENOM" id="CLU_043688_0_0_9"/>
<organism evidence="2 3">
    <name type="scientific">Paenibacillus riograndensis SBR5</name>
    <dbReference type="NCBI Taxonomy" id="1073571"/>
    <lineage>
        <taxon>Bacteria</taxon>
        <taxon>Bacillati</taxon>
        <taxon>Bacillota</taxon>
        <taxon>Bacilli</taxon>
        <taxon>Bacillales</taxon>
        <taxon>Paenibacillaceae</taxon>
        <taxon>Paenibacillus</taxon>
        <taxon>Paenibacillus sonchi group</taxon>
    </lineage>
</organism>
<dbReference type="PANTHER" id="PTHR33886:SF8">
    <property type="entry name" value="UNSATURATED RHAMNOGALACTURONAN HYDROLASE (EUROFUNG)"/>
    <property type="match status" value="1"/>
</dbReference>
<dbReference type="Gene3D" id="1.50.10.10">
    <property type="match status" value="1"/>
</dbReference>
<evidence type="ECO:0000313" key="2">
    <source>
        <dbReference type="EMBL" id="CQR57726.1"/>
    </source>
</evidence>
<dbReference type="Pfam" id="PF07470">
    <property type="entry name" value="Glyco_hydro_88"/>
    <property type="match status" value="1"/>
</dbReference>
<dbReference type="AlphaFoldDB" id="A0A0E4CYR6"/>
<reference evidence="3" key="1">
    <citation type="submission" date="2015-03" db="EMBL/GenBank/DDBJ databases">
        <authorList>
            <person name="Wibberg D."/>
        </authorList>
    </citation>
    <scope>NUCLEOTIDE SEQUENCE [LARGE SCALE GENOMIC DNA]</scope>
</reference>
<dbReference type="PATRIC" id="fig|1073571.4.peg.5719"/>
<dbReference type="EMBL" id="LN831776">
    <property type="protein sequence ID" value="CQR57726.1"/>
    <property type="molecule type" value="Genomic_DNA"/>
</dbReference>
<dbReference type="InterPro" id="IPR012341">
    <property type="entry name" value="6hp_glycosidase-like_sf"/>
</dbReference>
<dbReference type="InterPro" id="IPR010905">
    <property type="entry name" value="Glyco_hydro_88"/>
</dbReference>
<dbReference type="GO" id="GO:0016787">
    <property type="term" value="F:hydrolase activity"/>
    <property type="evidence" value="ECO:0007669"/>
    <property type="project" value="UniProtKB-KW"/>
</dbReference>